<evidence type="ECO:0000313" key="1">
    <source>
        <dbReference type="EMBL" id="TPN89236.1"/>
    </source>
</evidence>
<proteinExistence type="predicted"/>
<name>A0A504JDV2_9FLAO</name>
<sequence length="161" mass="19751">MKKYDFLKKYVLNNSGEQNQELRLKHYFYPINQNYIKSIQEKLHIPIELQEFWETIGYGFFHKHVDLSTNRFMGPETFQMINLREDFYEFDPDLDLYEEIEYQDKLIFFEVNESVYLLISKQDIDGKNAIYYFNEKIADSLEEFLIRFDKEGHYYEDDIII</sequence>
<reference evidence="1 2" key="1">
    <citation type="submission" date="2019-06" db="EMBL/GenBank/DDBJ databases">
        <authorList>
            <person name="Meng X."/>
        </authorList>
    </citation>
    <scope>NUCLEOTIDE SEQUENCE [LARGE SCALE GENOMIC DNA]</scope>
    <source>
        <strain evidence="1 2">M625</strain>
    </source>
</reference>
<protein>
    <submittedName>
        <fullName evidence="1">SMI1/KNR4 family protein</fullName>
    </submittedName>
</protein>
<dbReference type="OrthoDB" id="2635342at2"/>
<dbReference type="AlphaFoldDB" id="A0A504JDV2"/>
<dbReference type="SUPFAM" id="SSF160631">
    <property type="entry name" value="SMI1/KNR4-like"/>
    <property type="match status" value="1"/>
</dbReference>
<organism evidence="1 2">
    <name type="scientific">Aquimarina algicola</name>
    <dbReference type="NCBI Taxonomy" id="2589995"/>
    <lineage>
        <taxon>Bacteria</taxon>
        <taxon>Pseudomonadati</taxon>
        <taxon>Bacteroidota</taxon>
        <taxon>Flavobacteriia</taxon>
        <taxon>Flavobacteriales</taxon>
        <taxon>Flavobacteriaceae</taxon>
        <taxon>Aquimarina</taxon>
    </lineage>
</organism>
<gene>
    <name evidence="1" type="ORF">FHK87_03140</name>
</gene>
<comment type="caution">
    <text evidence="1">The sequence shown here is derived from an EMBL/GenBank/DDBJ whole genome shotgun (WGS) entry which is preliminary data.</text>
</comment>
<accession>A0A504JDV2</accession>
<dbReference type="Proteomes" id="UP000315540">
    <property type="component" value="Unassembled WGS sequence"/>
</dbReference>
<keyword evidence="2" id="KW-1185">Reference proteome</keyword>
<dbReference type="RefSeq" id="WP_140589659.1">
    <property type="nucleotide sequence ID" value="NZ_VFWZ01000001.1"/>
</dbReference>
<dbReference type="EMBL" id="VFWZ01000001">
    <property type="protein sequence ID" value="TPN89236.1"/>
    <property type="molecule type" value="Genomic_DNA"/>
</dbReference>
<evidence type="ECO:0000313" key="2">
    <source>
        <dbReference type="Proteomes" id="UP000315540"/>
    </source>
</evidence>
<dbReference type="InterPro" id="IPR037883">
    <property type="entry name" value="Knr4/Smi1-like_sf"/>
</dbReference>